<name>A0A0C2CUM2_9BACT</name>
<dbReference type="AlphaFoldDB" id="A0A0C2CUM2"/>
<dbReference type="Proteomes" id="UP000031599">
    <property type="component" value="Unassembled WGS sequence"/>
</dbReference>
<sequence length="310" mass="34009">MLASMVLASVSCDEAEPAPLEQLPLSVALDYVYRHPEYVLVDPDSSTVESEPPTQEDAEIGRRLAGDWVARTLREENLDASDHVAWAWRSIELTRATIFSQRHPNLYLDFPEYVDDEGFADLAFARLVRGATNCHGFNFTLAMLLRAKHSDTAVLGIADSPDGEHEGGHSLAAIPGDGGWIFVDAWSDFGVMVLSQPVASDLPTWGELDLGPTEGLYAEVQYEHVVDHSNLDIEFGTRLDDEPDLGIPDDLPPPRDARDVYLRGRVLELYGYATEASALYQQTIALTCHDPSAPLCVLAGAFIERARDGG</sequence>
<comment type="caution">
    <text evidence="1">The sequence shown here is derived from an EMBL/GenBank/DDBJ whole genome shotgun (WGS) entry which is preliminary data.</text>
</comment>
<organism evidence="1 2">
    <name type="scientific">Enhygromyxa salina</name>
    <dbReference type="NCBI Taxonomy" id="215803"/>
    <lineage>
        <taxon>Bacteria</taxon>
        <taxon>Pseudomonadati</taxon>
        <taxon>Myxococcota</taxon>
        <taxon>Polyangia</taxon>
        <taxon>Nannocystales</taxon>
        <taxon>Nannocystaceae</taxon>
        <taxon>Enhygromyxa</taxon>
    </lineage>
</organism>
<evidence type="ECO:0008006" key="3">
    <source>
        <dbReference type="Google" id="ProtNLM"/>
    </source>
</evidence>
<reference evidence="1 2" key="1">
    <citation type="submission" date="2014-12" db="EMBL/GenBank/DDBJ databases">
        <title>Genome assembly of Enhygromyxa salina DSM 15201.</title>
        <authorList>
            <person name="Sharma G."/>
            <person name="Subramanian S."/>
        </authorList>
    </citation>
    <scope>NUCLEOTIDE SEQUENCE [LARGE SCALE GENOMIC DNA]</scope>
    <source>
        <strain evidence="1 2">DSM 15201</strain>
    </source>
</reference>
<evidence type="ECO:0000313" key="2">
    <source>
        <dbReference type="Proteomes" id="UP000031599"/>
    </source>
</evidence>
<evidence type="ECO:0000313" key="1">
    <source>
        <dbReference type="EMBL" id="KIG13280.1"/>
    </source>
</evidence>
<protein>
    <recommendedName>
        <fullName evidence="3">Transglutaminase-like domain-containing protein</fullName>
    </recommendedName>
</protein>
<accession>A0A0C2CUM2</accession>
<dbReference type="EMBL" id="JMCC02000102">
    <property type="protein sequence ID" value="KIG13280.1"/>
    <property type="molecule type" value="Genomic_DNA"/>
</dbReference>
<proteinExistence type="predicted"/>
<gene>
    <name evidence="1" type="ORF">DB30_00375</name>
</gene>
<dbReference type="RefSeq" id="WP_052556030.1">
    <property type="nucleotide sequence ID" value="NZ_JMCC02000102.1"/>
</dbReference>